<keyword evidence="1" id="KW-0472">Membrane</keyword>
<sequence length="50" mass="6051">IIRSLIYIILGIRLNIVYIIPIFARYITNPIKVYFYILKKVFIYSKSIRD</sequence>
<dbReference type="GeneID" id="87862166"/>
<accession>A0AAE0J8U5</accession>
<evidence type="ECO:0000313" key="2">
    <source>
        <dbReference type="EMBL" id="KAK3338776.1"/>
    </source>
</evidence>
<reference evidence="2" key="2">
    <citation type="submission" date="2023-06" db="EMBL/GenBank/DDBJ databases">
        <authorList>
            <consortium name="Lawrence Berkeley National Laboratory"/>
            <person name="Haridas S."/>
            <person name="Hensen N."/>
            <person name="Bonometti L."/>
            <person name="Westerberg I."/>
            <person name="Brannstrom I.O."/>
            <person name="Guillou S."/>
            <person name="Cros-Aarteil S."/>
            <person name="Calhoun S."/>
            <person name="Kuo A."/>
            <person name="Mondo S."/>
            <person name="Pangilinan J."/>
            <person name="Riley R."/>
            <person name="Labutti K."/>
            <person name="Andreopoulos B."/>
            <person name="Lipzen A."/>
            <person name="Chen C."/>
            <person name="Yanf M."/>
            <person name="Daum C."/>
            <person name="Ng V."/>
            <person name="Clum A."/>
            <person name="Steindorff A."/>
            <person name="Ohm R."/>
            <person name="Martin F."/>
            <person name="Silar P."/>
            <person name="Natvig D."/>
            <person name="Lalanne C."/>
            <person name="Gautier V."/>
            <person name="Ament-Velasquez S.L."/>
            <person name="Kruys A."/>
            <person name="Hutchinson M.I."/>
            <person name="Powell A.J."/>
            <person name="Barry K."/>
            <person name="Miller A.N."/>
            <person name="Grigoriev I.V."/>
            <person name="Debuchy R."/>
            <person name="Gladieux P."/>
            <person name="Thoren M.H."/>
            <person name="Johannesson H."/>
        </authorList>
    </citation>
    <scope>NUCLEOTIDE SEQUENCE</scope>
    <source>
        <strain evidence="2">CBS 560.94</strain>
    </source>
</reference>
<keyword evidence="1" id="KW-1133">Transmembrane helix</keyword>
<feature type="transmembrane region" description="Helical" evidence="1">
    <location>
        <begin position="6"/>
        <end position="27"/>
    </location>
</feature>
<evidence type="ECO:0000256" key="1">
    <source>
        <dbReference type="SAM" id="Phobius"/>
    </source>
</evidence>
<organism evidence="2 3">
    <name type="scientific">Neurospora tetraspora</name>
    <dbReference type="NCBI Taxonomy" id="94610"/>
    <lineage>
        <taxon>Eukaryota</taxon>
        <taxon>Fungi</taxon>
        <taxon>Dikarya</taxon>
        <taxon>Ascomycota</taxon>
        <taxon>Pezizomycotina</taxon>
        <taxon>Sordariomycetes</taxon>
        <taxon>Sordariomycetidae</taxon>
        <taxon>Sordariales</taxon>
        <taxon>Sordariaceae</taxon>
        <taxon>Neurospora</taxon>
    </lineage>
</organism>
<dbReference type="EMBL" id="JAUEPP010000007">
    <property type="protein sequence ID" value="KAK3338776.1"/>
    <property type="molecule type" value="Genomic_DNA"/>
</dbReference>
<keyword evidence="3" id="KW-1185">Reference proteome</keyword>
<dbReference type="RefSeq" id="XP_062678136.1">
    <property type="nucleotide sequence ID" value="XM_062825012.1"/>
</dbReference>
<comment type="caution">
    <text evidence="2">The sequence shown here is derived from an EMBL/GenBank/DDBJ whole genome shotgun (WGS) entry which is preliminary data.</text>
</comment>
<name>A0AAE0J8U5_9PEZI</name>
<proteinExistence type="predicted"/>
<gene>
    <name evidence="2" type="ORF">B0H65DRAFT_432569</name>
</gene>
<dbReference type="Proteomes" id="UP001278500">
    <property type="component" value="Unassembled WGS sequence"/>
</dbReference>
<dbReference type="AlphaFoldDB" id="A0AAE0J8U5"/>
<evidence type="ECO:0000313" key="3">
    <source>
        <dbReference type="Proteomes" id="UP001278500"/>
    </source>
</evidence>
<keyword evidence="1" id="KW-0812">Transmembrane</keyword>
<feature type="non-terminal residue" evidence="2">
    <location>
        <position position="1"/>
    </location>
</feature>
<reference evidence="2" key="1">
    <citation type="journal article" date="2023" name="Mol. Phylogenet. Evol.">
        <title>Genome-scale phylogeny and comparative genomics of the fungal order Sordariales.</title>
        <authorList>
            <person name="Hensen N."/>
            <person name="Bonometti L."/>
            <person name="Westerberg I."/>
            <person name="Brannstrom I.O."/>
            <person name="Guillou S."/>
            <person name="Cros-Aarteil S."/>
            <person name="Calhoun S."/>
            <person name="Haridas S."/>
            <person name="Kuo A."/>
            <person name="Mondo S."/>
            <person name="Pangilinan J."/>
            <person name="Riley R."/>
            <person name="LaButti K."/>
            <person name="Andreopoulos B."/>
            <person name="Lipzen A."/>
            <person name="Chen C."/>
            <person name="Yan M."/>
            <person name="Daum C."/>
            <person name="Ng V."/>
            <person name="Clum A."/>
            <person name="Steindorff A."/>
            <person name="Ohm R.A."/>
            <person name="Martin F."/>
            <person name="Silar P."/>
            <person name="Natvig D.O."/>
            <person name="Lalanne C."/>
            <person name="Gautier V."/>
            <person name="Ament-Velasquez S.L."/>
            <person name="Kruys A."/>
            <person name="Hutchinson M.I."/>
            <person name="Powell A.J."/>
            <person name="Barry K."/>
            <person name="Miller A.N."/>
            <person name="Grigoriev I.V."/>
            <person name="Debuchy R."/>
            <person name="Gladieux P."/>
            <person name="Hiltunen Thoren M."/>
            <person name="Johannesson H."/>
        </authorList>
    </citation>
    <scope>NUCLEOTIDE SEQUENCE</scope>
    <source>
        <strain evidence="2">CBS 560.94</strain>
    </source>
</reference>
<protein>
    <submittedName>
        <fullName evidence="2">Uncharacterized protein</fullName>
    </submittedName>
</protein>